<evidence type="ECO:0000256" key="4">
    <source>
        <dbReference type="ARBA" id="ARBA00022605"/>
    </source>
</evidence>
<dbReference type="EMBL" id="JBAMMX010000009">
    <property type="protein sequence ID" value="KAK6933304.1"/>
    <property type="molecule type" value="Genomic_DNA"/>
</dbReference>
<keyword evidence="5 12" id="KW-0934">Plastid</keyword>
<comment type="catalytic activity">
    <reaction evidence="11">
        <text>prephenate + H(+) = 3-phenylpyruvate + CO2 + H2O</text>
        <dbReference type="Rhea" id="RHEA:21648"/>
        <dbReference type="ChEBI" id="CHEBI:15377"/>
        <dbReference type="ChEBI" id="CHEBI:15378"/>
        <dbReference type="ChEBI" id="CHEBI:16526"/>
        <dbReference type="ChEBI" id="CHEBI:18005"/>
        <dbReference type="ChEBI" id="CHEBI:29934"/>
        <dbReference type="EC" id="4.2.1.51"/>
    </reaction>
    <physiologicalReaction direction="left-to-right" evidence="11">
        <dbReference type="Rhea" id="RHEA:21649"/>
    </physiologicalReaction>
</comment>
<evidence type="ECO:0000256" key="8">
    <source>
        <dbReference type="ARBA" id="ARBA00023222"/>
    </source>
</evidence>
<name>A0AAN8VKD1_9MAGN</name>
<comment type="caution">
    <text evidence="15">The sequence shown here is derived from an EMBL/GenBank/DDBJ whole genome shotgun (WGS) entry which is preliminary data.</text>
</comment>
<evidence type="ECO:0000256" key="11">
    <source>
        <dbReference type="ARBA" id="ARBA00052579"/>
    </source>
</evidence>
<comment type="subcellular location">
    <subcellularLocation>
        <location evidence="1 12">Plastid</location>
        <location evidence="1 12">Chloroplast stroma</location>
    </subcellularLocation>
</comment>
<dbReference type="NCBIfam" id="NF008865">
    <property type="entry name" value="PRK11898.1"/>
    <property type="match status" value="1"/>
</dbReference>
<keyword evidence="8 12" id="KW-0584">Phenylalanine biosynthesis</keyword>
<dbReference type="EC" id="4.2.1.91" evidence="12"/>
<dbReference type="GO" id="GO:0004664">
    <property type="term" value="F:prephenate dehydratase activity"/>
    <property type="evidence" value="ECO:0007669"/>
    <property type="project" value="UniProtKB-EC"/>
</dbReference>
<dbReference type="Gene3D" id="3.30.70.260">
    <property type="match status" value="1"/>
</dbReference>
<evidence type="ECO:0000256" key="7">
    <source>
        <dbReference type="ARBA" id="ARBA00023141"/>
    </source>
</evidence>
<gene>
    <name evidence="15" type="ORF">RJ641_036198</name>
</gene>
<dbReference type="InterPro" id="IPR045865">
    <property type="entry name" value="ACT-like_dom_sf"/>
</dbReference>
<dbReference type="SUPFAM" id="SSF55021">
    <property type="entry name" value="ACT-like"/>
    <property type="match status" value="1"/>
</dbReference>
<dbReference type="InterPro" id="IPR002912">
    <property type="entry name" value="ACT_dom"/>
</dbReference>
<dbReference type="PROSITE" id="PS51671">
    <property type="entry name" value="ACT"/>
    <property type="match status" value="1"/>
</dbReference>
<keyword evidence="7 12" id="KW-0057">Aromatic amino acid biosynthesis</keyword>
<evidence type="ECO:0000256" key="6">
    <source>
        <dbReference type="ARBA" id="ARBA00022946"/>
    </source>
</evidence>
<accession>A0AAN8VKD1</accession>
<dbReference type="Proteomes" id="UP001370490">
    <property type="component" value="Unassembled WGS sequence"/>
</dbReference>
<dbReference type="AlphaFoldDB" id="A0AAN8VKD1"/>
<keyword evidence="4 12" id="KW-0028">Amino-acid biosynthesis</keyword>
<keyword evidence="3 12" id="KW-0150">Chloroplast</keyword>
<dbReference type="PANTHER" id="PTHR21022">
    <property type="entry name" value="PREPHENATE DEHYDRATASE P PROTEIN"/>
    <property type="match status" value="1"/>
</dbReference>
<feature type="domain" description="Prephenate dehydratase" evidence="13">
    <location>
        <begin position="117"/>
        <end position="292"/>
    </location>
</feature>
<comment type="pathway">
    <text evidence="2 12">Amino-acid biosynthesis; L-phenylalanine biosynthesis; L-phenylalanine from L-arogenate: step 1/1.</text>
</comment>
<sequence>MATTTTSLSDPSFPKFSSPNHQIKYRSVAAQPRTSIKFRPISPIRVSIDNPNDHVGDDHNKKRTQALELQLLFGNSLSLSSSSSSFSESNFRESQLHPRPLTASDLSSVAKPGSRIRVAYQGVSGAYSESAAQKAYPNCEAVPCEQFDVAFQAVEQWLVDRAVLPIENSLGGSIHRNYDLLLRHSLHIVGEVQFSVRHCLLANHGVHIEELTRVLSHPQALAQCENTLTKLGVVREAVDDTAGAAQFVAFHKLKDTGAVASAAAAKIYNLNILAQDIQDDSDNVTRFLMLARDPIIPGTDRPFKTSIVFSLEEGPGILFKALAVFAMRDINLTKIESRPQRKQPLRSLGDHSYGSLKYFDYLFYVDFQASMADPIAQNALRHLEEFATFLKVLGSYPMDVSLT</sequence>
<dbReference type="FunFam" id="3.30.70.260:FF:000028">
    <property type="entry name" value="Arogenate dehydratase"/>
    <property type="match status" value="1"/>
</dbReference>
<organism evidence="15 16">
    <name type="scientific">Dillenia turbinata</name>
    <dbReference type="NCBI Taxonomy" id="194707"/>
    <lineage>
        <taxon>Eukaryota</taxon>
        <taxon>Viridiplantae</taxon>
        <taxon>Streptophyta</taxon>
        <taxon>Embryophyta</taxon>
        <taxon>Tracheophyta</taxon>
        <taxon>Spermatophyta</taxon>
        <taxon>Magnoliopsida</taxon>
        <taxon>eudicotyledons</taxon>
        <taxon>Gunneridae</taxon>
        <taxon>Pentapetalae</taxon>
        <taxon>Dilleniales</taxon>
        <taxon>Dilleniaceae</taxon>
        <taxon>Dillenia</taxon>
    </lineage>
</organism>
<reference evidence="15 16" key="1">
    <citation type="submission" date="2023-12" db="EMBL/GenBank/DDBJ databases">
        <title>A high-quality genome assembly for Dillenia turbinata (Dilleniales).</title>
        <authorList>
            <person name="Chanderbali A."/>
        </authorList>
    </citation>
    <scope>NUCLEOTIDE SEQUENCE [LARGE SCALE GENOMIC DNA]</scope>
    <source>
        <strain evidence="15">LSX21</strain>
        <tissue evidence="15">Leaf</tissue>
    </source>
</reference>
<dbReference type="CDD" id="cd13631">
    <property type="entry name" value="PBP2_Ct-PDT_like"/>
    <property type="match status" value="1"/>
</dbReference>
<evidence type="ECO:0000259" key="14">
    <source>
        <dbReference type="PROSITE" id="PS51671"/>
    </source>
</evidence>
<dbReference type="PROSITE" id="PS00857">
    <property type="entry name" value="PREPHENATE_DEHYDR_1"/>
    <property type="match status" value="1"/>
</dbReference>
<dbReference type="Gene3D" id="3.40.190.10">
    <property type="entry name" value="Periplasmic binding protein-like II"/>
    <property type="match status" value="2"/>
</dbReference>
<dbReference type="Pfam" id="PF00800">
    <property type="entry name" value="PDT"/>
    <property type="match status" value="1"/>
</dbReference>
<evidence type="ECO:0000313" key="16">
    <source>
        <dbReference type="Proteomes" id="UP001370490"/>
    </source>
</evidence>
<evidence type="ECO:0000256" key="9">
    <source>
        <dbReference type="ARBA" id="ARBA00023239"/>
    </source>
</evidence>
<evidence type="ECO:0000256" key="5">
    <source>
        <dbReference type="ARBA" id="ARBA00022640"/>
    </source>
</evidence>
<evidence type="ECO:0000256" key="2">
    <source>
        <dbReference type="ARBA" id="ARBA00004929"/>
    </source>
</evidence>
<comment type="function">
    <text evidence="12">Converts the prephenate produced from the shikimate-chorismate pathway into phenylalanine.</text>
</comment>
<protein>
    <recommendedName>
        <fullName evidence="12">Arogenate dehydratase</fullName>
        <ecNumber evidence="12">4.2.1.91</ecNumber>
    </recommendedName>
</protein>
<dbReference type="CDD" id="cd04905">
    <property type="entry name" value="ACT_CM-PDT"/>
    <property type="match status" value="1"/>
</dbReference>
<evidence type="ECO:0000256" key="12">
    <source>
        <dbReference type="RuleBase" id="RU363004"/>
    </source>
</evidence>
<feature type="domain" description="ACT" evidence="14">
    <location>
        <begin position="306"/>
        <end position="397"/>
    </location>
</feature>
<evidence type="ECO:0000256" key="3">
    <source>
        <dbReference type="ARBA" id="ARBA00022528"/>
    </source>
</evidence>
<dbReference type="FunFam" id="3.40.190.10:FF:000028">
    <property type="entry name" value="Arogenate dehydratase"/>
    <property type="match status" value="1"/>
</dbReference>
<keyword evidence="16" id="KW-1185">Reference proteome</keyword>
<dbReference type="PROSITE" id="PS51171">
    <property type="entry name" value="PREPHENATE_DEHYDR_3"/>
    <property type="match status" value="1"/>
</dbReference>
<dbReference type="InterPro" id="IPR001086">
    <property type="entry name" value="Preph_deHydtase"/>
</dbReference>
<dbReference type="PANTHER" id="PTHR21022:SF42">
    <property type="entry name" value="AROGENATE DEHYDRATASE_PREPHENATE DEHYDRATASE 2, CHLOROPLASTIC"/>
    <property type="match status" value="1"/>
</dbReference>
<keyword evidence="6 12" id="KW-0809">Transit peptide</keyword>
<proteinExistence type="predicted"/>
<evidence type="ECO:0000256" key="1">
    <source>
        <dbReference type="ARBA" id="ARBA00004470"/>
    </source>
</evidence>
<dbReference type="FunFam" id="3.40.190.10:FF:000031">
    <property type="entry name" value="Arogenate dehydratase"/>
    <property type="match status" value="1"/>
</dbReference>
<dbReference type="GO" id="GO:0009094">
    <property type="term" value="P:L-phenylalanine biosynthetic process"/>
    <property type="evidence" value="ECO:0007669"/>
    <property type="project" value="UniProtKB-KW"/>
</dbReference>
<dbReference type="PROSITE" id="PS00858">
    <property type="entry name" value="PREPHENATE_DEHYDR_2"/>
    <property type="match status" value="1"/>
</dbReference>
<dbReference type="InterPro" id="IPR018528">
    <property type="entry name" value="Preph_deHydtase_CS"/>
</dbReference>
<dbReference type="SUPFAM" id="SSF53850">
    <property type="entry name" value="Periplasmic binding protein-like II"/>
    <property type="match status" value="1"/>
</dbReference>
<keyword evidence="9 12" id="KW-0456">Lyase</keyword>
<dbReference type="GO" id="GO:0009570">
    <property type="term" value="C:chloroplast stroma"/>
    <property type="evidence" value="ECO:0007669"/>
    <property type="project" value="UniProtKB-SubCell"/>
</dbReference>
<dbReference type="GO" id="GO:0047769">
    <property type="term" value="F:arogenate dehydratase activity"/>
    <property type="evidence" value="ECO:0007669"/>
    <property type="project" value="UniProtKB-UniRule"/>
</dbReference>
<comment type="catalytic activity">
    <reaction evidence="10">
        <text>L-arogenate + H(+) = L-phenylalanine + CO2 + H2O</text>
        <dbReference type="Rhea" id="RHEA:12536"/>
        <dbReference type="ChEBI" id="CHEBI:15377"/>
        <dbReference type="ChEBI" id="CHEBI:15378"/>
        <dbReference type="ChEBI" id="CHEBI:16526"/>
        <dbReference type="ChEBI" id="CHEBI:58095"/>
        <dbReference type="ChEBI" id="CHEBI:58180"/>
        <dbReference type="EC" id="4.2.1.91"/>
    </reaction>
    <physiologicalReaction direction="left-to-right" evidence="10">
        <dbReference type="Rhea" id="RHEA:12537"/>
    </physiologicalReaction>
</comment>
<evidence type="ECO:0000313" key="15">
    <source>
        <dbReference type="EMBL" id="KAK6933304.1"/>
    </source>
</evidence>
<evidence type="ECO:0000256" key="10">
    <source>
        <dbReference type="ARBA" id="ARBA00050723"/>
    </source>
</evidence>
<evidence type="ECO:0000259" key="13">
    <source>
        <dbReference type="PROSITE" id="PS51171"/>
    </source>
</evidence>